<reference evidence="1" key="1">
    <citation type="journal article" date="2018" name="Genome Biol. Evol.">
        <title>Genomics and development of Lentinus tigrinus, a white-rot wood-decaying mushroom with dimorphic fruiting bodies.</title>
        <authorList>
            <person name="Wu B."/>
            <person name="Xu Z."/>
            <person name="Knudson A."/>
            <person name="Carlson A."/>
            <person name="Chen N."/>
            <person name="Kovaka S."/>
            <person name="LaButti K."/>
            <person name="Lipzen A."/>
            <person name="Pennachio C."/>
            <person name="Riley R."/>
            <person name="Schakwitz W."/>
            <person name="Umezawa K."/>
            <person name="Ohm R.A."/>
            <person name="Grigoriev I.V."/>
            <person name="Nagy L.G."/>
            <person name="Gibbons J."/>
            <person name="Hibbett D."/>
        </authorList>
    </citation>
    <scope>NUCLEOTIDE SEQUENCE [LARGE SCALE GENOMIC DNA]</scope>
    <source>
        <strain evidence="1">ALCF2SS1-6</strain>
    </source>
</reference>
<name>A0A5C2SU28_9APHY</name>
<accession>A0A5C2SU28</accession>
<dbReference type="EMBL" id="ML122251">
    <property type="protein sequence ID" value="RPD66569.1"/>
    <property type="molecule type" value="Genomic_DNA"/>
</dbReference>
<sequence>MLLLLLPSDSIGLSTVRPSAADSANLGRAVKPVNIINRLPSQLCSCAVVRRPFHDSRQHRNPTCLPAGCQYHRYVALEDALTKNSLLSVQSSSVASYSDYWHEVIYTQISHAQSIVCTSYGIHASPSPASDRCLQEQTRYETATRRPSCSRDTGGH</sequence>
<protein>
    <submittedName>
        <fullName evidence="1">Uncharacterized protein</fullName>
    </submittedName>
</protein>
<organism evidence="1 2">
    <name type="scientific">Lentinus tigrinus ALCF2SS1-6</name>
    <dbReference type="NCBI Taxonomy" id="1328759"/>
    <lineage>
        <taxon>Eukaryota</taxon>
        <taxon>Fungi</taxon>
        <taxon>Dikarya</taxon>
        <taxon>Basidiomycota</taxon>
        <taxon>Agaricomycotina</taxon>
        <taxon>Agaricomycetes</taxon>
        <taxon>Polyporales</taxon>
        <taxon>Polyporaceae</taxon>
        <taxon>Lentinus</taxon>
    </lineage>
</organism>
<evidence type="ECO:0000313" key="2">
    <source>
        <dbReference type="Proteomes" id="UP000313359"/>
    </source>
</evidence>
<evidence type="ECO:0000313" key="1">
    <source>
        <dbReference type="EMBL" id="RPD66569.1"/>
    </source>
</evidence>
<dbReference type="Proteomes" id="UP000313359">
    <property type="component" value="Unassembled WGS sequence"/>
</dbReference>
<gene>
    <name evidence="1" type="ORF">L227DRAFT_570445</name>
</gene>
<dbReference type="AlphaFoldDB" id="A0A5C2SU28"/>
<keyword evidence="2" id="KW-1185">Reference proteome</keyword>
<proteinExistence type="predicted"/>